<evidence type="ECO:0000256" key="6">
    <source>
        <dbReference type="ARBA" id="ARBA00023601"/>
    </source>
</evidence>
<dbReference type="Proteomes" id="UP001300348">
    <property type="component" value="Chromosome"/>
</dbReference>
<dbReference type="NCBIfam" id="NF041298">
    <property type="entry name" value="rSAM_mat_DynA"/>
    <property type="match status" value="1"/>
</dbReference>
<keyword evidence="4" id="KW-0408">Iron</keyword>
<evidence type="ECO:0000256" key="1">
    <source>
        <dbReference type="ARBA" id="ARBA00001966"/>
    </source>
</evidence>
<gene>
    <name evidence="8" type="primary">dynA</name>
    <name evidence="8" type="ORF">QL112_015810</name>
</gene>
<evidence type="ECO:0000259" key="7">
    <source>
        <dbReference type="PROSITE" id="PS51918"/>
    </source>
</evidence>
<comment type="cofactor">
    <cofactor evidence="1">
        <name>[4Fe-4S] cluster</name>
        <dbReference type="ChEBI" id="CHEBI:49883"/>
    </cofactor>
</comment>
<dbReference type="SFLD" id="SFLDG01386">
    <property type="entry name" value="main_SPASM_domain-containing"/>
    <property type="match status" value="1"/>
</dbReference>
<dbReference type="InterPro" id="IPR058240">
    <property type="entry name" value="rSAM_sf"/>
</dbReference>
<dbReference type="Pfam" id="PF04055">
    <property type="entry name" value="Radical_SAM"/>
    <property type="match status" value="1"/>
</dbReference>
<reference evidence="8 9" key="1">
    <citation type="journal article" date="2023" name="Access Microbiol">
        <title>The genome of a steinernematid-associated Pseudomonas piscis bacterium encodes the biosynthesis of insect toxins.</title>
        <authorList>
            <person name="Awori R.M."/>
            <person name="Hendre P."/>
            <person name="Amugune N.O."/>
        </authorList>
    </citation>
    <scope>NUCLEOTIDE SEQUENCE [LARGE SCALE GENOMIC DNA]</scope>
    <source>
        <strain evidence="8 9">97</strain>
    </source>
</reference>
<dbReference type="InterPro" id="IPR013785">
    <property type="entry name" value="Aldolase_TIM"/>
</dbReference>
<keyword evidence="2" id="KW-0949">S-adenosyl-L-methionine</keyword>
<dbReference type="NCBIfam" id="TIGR04085">
    <property type="entry name" value="rSAM_more_4Fe4S"/>
    <property type="match status" value="1"/>
</dbReference>
<organism evidence="8 9">
    <name type="scientific">Xenorhabdus griffiniae</name>
    <dbReference type="NCBI Taxonomy" id="351672"/>
    <lineage>
        <taxon>Bacteria</taxon>
        <taxon>Pseudomonadati</taxon>
        <taxon>Pseudomonadota</taxon>
        <taxon>Gammaproteobacteria</taxon>
        <taxon>Enterobacterales</taxon>
        <taxon>Morganellaceae</taxon>
        <taxon>Xenorhabdus</taxon>
    </lineage>
</organism>
<keyword evidence="5" id="KW-0411">Iron-sulfur</keyword>
<dbReference type="SFLD" id="SFLDS00029">
    <property type="entry name" value="Radical_SAM"/>
    <property type="match status" value="1"/>
</dbReference>
<evidence type="ECO:0000256" key="4">
    <source>
        <dbReference type="ARBA" id="ARBA00023004"/>
    </source>
</evidence>
<dbReference type="InterPro" id="IPR023885">
    <property type="entry name" value="4Fe4S-binding_SPASM_dom"/>
</dbReference>
<dbReference type="SUPFAM" id="SSF102114">
    <property type="entry name" value="Radical SAM enzymes"/>
    <property type="match status" value="1"/>
</dbReference>
<dbReference type="PIRSF" id="PIRSF037420">
    <property type="entry name" value="PQQ_syn_pqqE"/>
    <property type="match status" value="1"/>
</dbReference>
<dbReference type="PANTHER" id="PTHR43273">
    <property type="entry name" value="ANAEROBIC SULFATASE-MATURATING ENZYME HOMOLOG ASLB-RELATED"/>
    <property type="match status" value="1"/>
</dbReference>
<dbReference type="SFLD" id="SFLDG01384">
    <property type="entry name" value="thioether_bond_formation_requi"/>
    <property type="match status" value="1"/>
</dbReference>
<dbReference type="PANTHER" id="PTHR43273:SF3">
    <property type="entry name" value="ANAEROBIC SULFATASE-MATURATING ENZYME HOMOLOG ASLB-RELATED"/>
    <property type="match status" value="1"/>
</dbReference>
<dbReference type="EMBL" id="CP133647">
    <property type="protein sequence ID" value="WNH01273.1"/>
    <property type="molecule type" value="Genomic_DNA"/>
</dbReference>
<feature type="domain" description="Radical SAM core" evidence="7">
    <location>
        <begin position="1"/>
        <end position="221"/>
    </location>
</feature>
<comment type="similarity">
    <text evidence="6">Belongs to the radical SAM superfamily. Anaerobic sulfatase-maturating enzyme family.</text>
</comment>
<dbReference type="PROSITE" id="PS51918">
    <property type="entry name" value="RADICAL_SAM"/>
    <property type="match status" value="1"/>
</dbReference>
<dbReference type="GeneID" id="88857053"/>
<dbReference type="RefSeq" id="WP_282885605.1">
    <property type="nucleotide sequence ID" value="NZ_CP133479.1"/>
</dbReference>
<evidence type="ECO:0000256" key="5">
    <source>
        <dbReference type="ARBA" id="ARBA00023014"/>
    </source>
</evidence>
<evidence type="ECO:0000313" key="9">
    <source>
        <dbReference type="Proteomes" id="UP001300348"/>
    </source>
</evidence>
<dbReference type="SFLD" id="SFLDG01067">
    <property type="entry name" value="SPASM/twitch_domain_containing"/>
    <property type="match status" value="1"/>
</dbReference>
<dbReference type="InterPro" id="IPR023867">
    <property type="entry name" value="Sulphatase_maturase_rSAM"/>
</dbReference>
<keyword evidence="3" id="KW-0479">Metal-binding</keyword>
<evidence type="ECO:0000256" key="2">
    <source>
        <dbReference type="ARBA" id="ARBA00022691"/>
    </source>
</evidence>
<evidence type="ECO:0000313" key="8">
    <source>
        <dbReference type="EMBL" id="WNH01273.1"/>
    </source>
</evidence>
<dbReference type="InterPro" id="IPR017200">
    <property type="entry name" value="PqqE-like"/>
</dbReference>
<keyword evidence="9" id="KW-1185">Reference proteome</keyword>
<dbReference type="Pfam" id="PF13186">
    <property type="entry name" value="SPASM"/>
    <property type="match status" value="1"/>
</dbReference>
<dbReference type="InterPro" id="IPR007197">
    <property type="entry name" value="rSAM"/>
</dbReference>
<evidence type="ECO:0000256" key="3">
    <source>
        <dbReference type="ARBA" id="ARBA00022723"/>
    </source>
</evidence>
<name>A0ABY9XFA0_9GAMM</name>
<dbReference type="Gene3D" id="3.20.20.70">
    <property type="entry name" value="Aldolase class I"/>
    <property type="match status" value="1"/>
</dbReference>
<proteinExistence type="inferred from homology"/>
<dbReference type="CDD" id="cd01335">
    <property type="entry name" value="Radical_SAM"/>
    <property type="match status" value="1"/>
</dbReference>
<accession>A0ABY9XFA0</accession>
<protein>
    <submittedName>
        <fullName evidence="8">Dynobactin maturation radical SAM/SPASM protein DynA</fullName>
    </submittedName>
</protein>
<sequence length="398" mass="45796">MQLVNIIKPTHRCNLACKYCYNEDIRHPVMTLEVLEKTIKDTFDYANDKKVFTYVHFIWHGGEPMLPGINFYENVVAFQEKYSNGISYLNALQTNGTLITQRWCDFIKKNKFFMSISIDGPKDINDKNRVTHKDTGSYNKIFEGINKLRKNDIDVGCALVMSKTNINHTDEIYDFMLENKLPFNVIPLNKSGNAVDNYQDLGLGPDEYYLPWSKLYDKWFYAEPENYTFVSDFVRKTQAILAGRAADCIGMAQCGNTSFSVDPVGDLYPCASLSAQPDMKYGNLQNNSILELMSSTRATIYRTRESTDSCKKCKWQHVCHGGCPARAYKYHDNDISHKDYYCPSLYKMYEHIERRLNERGLTASKPYSKHMSDGLLGTSAFLEIEKHKSKLIDVVNIK</sequence>
<dbReference type="SFLD" id="SFLDG01072">
    <property type="entry name" value="dehydrogenase_like"/>
    <property type="match status" value="1"/>
</dbReference>